<dbReference type="Proteomes" id="UP000183077">
    <property type="component" value="Unassembled WGS sequence"/>
</dbReference>
<dbReference type="GeneID" id="82256183"/>
<reference evidence="1 2" key="1">
    <citation type="submission" date="2016-10" db="EMBL/GenBank/DDBJ databases">
        <authorList>
            <person name="de Groot N.N."/>
        </authorList>
    </citation>
    <scope>NUCLEOTIDE SEQUENCE [LARGE SCALE GENOMIC DNA]</scope>
    <source>
        <strain evidence="1 2">DSM 23048</strain>
    </source>
</reference>
<protein>
    <submittedName>
        <fullName evidence="1">Uncharacterized protein</fullName>
    </submittedName>
</protein>
<dbReference type="EMBL" id="FNYS01000003">
    <property type="protein sequence ID" value="SEI68633.1"/>
    <property type="molecule type" value="Genomic_DNA"/>
</dbReference>
<sequence>MFIISCRHSKSKEYKGYMYYDKIPLSEVKILEEGTDNFTYTNHSGYFILKRSDKNYINDLVIYRHNSIDTLDVERGRASIGSGSYYLFLEPFRKIDTVDLHWENKIKSKNY</sequence>
<gene>
    <name evidence="1" type="ORF">SAMN04488018_10355</name>
</gene>
<accession>A0A1H6SL40</accession>
<dbReference type="RefSeq" id="WP_143061405.1">
    <property type="nucleotide sequence ID" value="NZ_FNYS01000003.1"/>
</dbReference>
<name>A0A1H6SL40_9FLAO</name>
<evidence type="ECO:0000313" key="1">
    <source>
        <dbReference type="EMBL" id="SEI68633.1"/>
    </source>
</evidence>
<organism evidence="1 2">
    <name type="scientific">Myroides marinus</name>
    <dbReference type="NCBI Taxonomy" id="703342"/>
    <lineage>
        <taxon>Bacteria</taxon>
        <taxon>Pseudomonadati</taxon>
        <taxon>Bacteroidota</taxon>
        <taxon>Flavobacteriia</taxon>
        <taxon>Flavobacteriales</taxon>
        <taxon>Flavobacteriaceae</taxon>
        <taxon>Myroides</taxon>
    </lineage>
</organism>
<proteinExistence type="predicted"/>
<evidence type="ECO:0000313" key="2">
    <source>
        <dbReference type="Proteomes" id="UP000183077"/>
    </source>
</evidence>
<dbReference type="AlphaFoldDB" id="A0A1H6SL40"/>